<accession>A0A2H4UZQ7</accession>
<dbReference type="EMBL" id="MF614691">
    <property type="protein sequence ID" value="AUA60245.1"/>
    <property type="molecule type" value="Genomic_DNA"/>
</dbReference>
<reference evidence="2 3" key="1">
    <citation type="journal article" date="2017" name="Viruses">
        <title>The Operophtera brumata Nucleopolyhedrovirus (OpbuNPV) Represents an Early, Divergent Lineage within Genus Alphabaculovirus.</title>
        <authorList>
            <person name="Harrison R.L."/>
            <person name="Rowley D.L."/>
            <person name="Mowery J.D."/>
            <person name="Bauchan G.R."/>
            <person name="Burand J.P."/>
        </authorList>
    </citation>
    <scope>NUCLEOTIDE SEQUENCE [LARGE SCALE GENOMIC DNA]</scope>
    <source>
        <strain evidence="2">OpbuNPV-MA</strain>
    </source>
</reference>
<sequence>MKITTLLIVSITIFANYCNTTKCDSMSIVDNCSDAINCIQNISSMMSSNLTIVDQDDAPSPYTYTKMGFVVFFLVIVIYVRLGSMRCSCCRRKFKSLAQDPHEHIQINIQDERKMIQTTQDEHNIGSHRLVSIEPITRLDYNSLHA</sequence>
<keyword evidence="1" id="KW-0812">Transmembrane</keyword>
<proteinExistence type="predicted"/>
<keyword evidence="1" id="KW-1133">Transmembrane helix</keyword>
<evidence type="ECO:0000313" key="2">
    <source>
        <dbReference type="EMBL" id="AUA60245.1"/>
    </source>
</evidence>
<name>A0A2H4UZQ7_9ABAC</name>
<dbReference type="GeneID" id="41700018"/>
<evidence type="ECO:0000256" key="1">
    <source>
        <dbReference type="SAM" id="Phobius"/>
    </source>
</evidence>
<dbReference type="RefSeq" id="YP_009552574.1">
    <property type="nucleotide sequence ID" value="NC_040621.1"/>
</dbReference>
<keyword evidence="1" id="KW-0472">Membrane</keyword>
<dbReference type="Proteomes" id="UP000290445">
    <property type="component" value="Segment"/>
</dbReference>
<keyword evidence="3" id="KW-1185">Reference proteome</keyword>
<evidence type="ECO:0000313" key="3">
    <source>
        <dbReference type="Proteomes" id="UP000290445"/>
    </source>
</evidence>
<dbReference type="KEGG" id="vg:41700018"/>
<protein>
    <submittedName>
        <fullName evidence="2">ORF14 protein</fullName>
    </submittedName>
</protein>
<organism evidence="2 3">
    <name type="scientific">Operophtera brumata nucleopolyhedrovirus</name>
    <dbReference type="NCBI Taxonomy" id="1046267"/>
    <lineage>
        <taxon>Viruses</taxon>
        <taxon>Viruses incertae sedis</taxon>
        <taxon>Naldaviricetes</taxon>
        <taxon>Lefavirales</taxon>
        <taxon>Baculoviridae</taxon>
        <taxon>Alphabaculovirus</taxon>
        <taxon>Alphabaculovirus opbrumatae</taxon>
    </lineage>
</organism>
<feature type="transmembrane region" description="Helical" evidence="1">
    <location>
        <begin position="64"/>
        <end position="82"/>
    </location>
</feature>